<evidence type="ECO:0000256" key="1">
    <source>
        <dbReference type="SAM" id="Phobius"/>
    </source>
</evidence>
<proteinExistence type="predicted"/>
<gene>
    <name evidence="2" type="ORF">DY000_02012500</name>
</gene>
<keyword evidence="3" id="KW-1185">Reference proteome</keyword>
<protein>
    <submittedName>
        <fullName evidence="2">Uncharacterized protein</fullName>
    </submittedName>
</protein>
<feature type="transmembrane region" description="Helical" evidence="1">
    <location>
        <begin position="12"/>
        <end position="34"/>
    </location>
</feature>
<dbReference type="Proteomes" id="UP000266723">
    <property type="component" value="Unassembled WGS sequence"/>
</dbReference>
<dbReference type="EMBL" id="QGKV02000759">
    <property type="protein sequence ID" value="KAF3564883.1"/>
    <property type="molecule type" value="Genomic_DNA"/>
</dbReference>
<organism evidence="2 3">
    <name type="scientific">Brassica cretica</name>
    <name type="common">Mustard</name>
    <dbReference type="NCBI Taxonomy" id="69181"/>
    <lineage>
        <taxon>Eukaryota</taxon>
        <taxon>Viridiplantae</taxon>
        <taxon>Streptophyta</taxon>
        <taxon>Embryophyta</taxon>
        <taxon>Tracheophyta</taxon>
        <taxon>Spermatophyta</taxon>
        <taxon>Magnoliopsida</taxon>
        <taxon>eudicotyledons</taxon>
        <taxon>Gunneridae</taxon>
        <taxon>Pentapetalae</taxon>
        <taxon>rosids</taxon>
        <taxon>malvids</taxon>
        <taxon>Brassicales</taxon>
        <taxon>Brassicaceae</taxon>
        <taxon>Brassiceae</taxon>
        <taxon>Brassica</taxon>
    </lineage>
</organism>
<accession>A0ABQ7CZ14</accession>
<reference evidence="2 3" key="1">
    <citation type="journal article" date="2020" name="BMC Genomics">
        <title>Intraspecific diversification of the crop wild relative Brassica cretica Lam. using demographic model selection.</title>
        <authorList>
            <person name="Kioukis A."/>
            <person name="Michalopoulou V.A."/>
            <person name="Briers L."/>
            <person name="Pirintsos S."/>
            <person name="Studholme D.J."/>
            <person name="Pavlidis P."/>
            <person name="Sarris P.F."/>
        </authorList>
    </citation>
    <scope>NUCLEOTIDE SEQUENCE [LARGE SCALE GENOMIC DNA]</scope>
    <source>
        <strain evidence="3">cv. PFS-1207/04</strain>
    </source>
</reference>
<feature type="transmembrane region" description="Helical" evidence="1">
    <location>
        <begin position="46"/>
        <end position="66"/>
    </location>
</feature>
<comment type="caution">
    <text evidence="2">The sequence shown here is derived from an EMBL/GenBank/DDBJ whole genome shotgun (WGS) entry which is preliminary data.</text>
</comment>
<evidence type="ECO:0000313" key="3">
    <source>
        <dbReference type="Proteomes" id="UP000266723"/>
    </source>
</evidence>
<keyword evidence="1" id="KW-0472">Membrane</keyword>
<sequence>MATATVMNRICSLFSYLVSRSVVAPLAFAVVASFKEVPCKGFWLRFLWSGSLLTLVATLVLMCAVVRISCRLALSFSVLDFSFKL</sequence>
<name>A0ABQ7CZ14_BRACR</name>
<keyword evidence="1" id="KW-0812">Transmembrane</keyword>
<keyword evidence="1" id="KW-1133">Transmembrane helix</keyword>
<evidence type="ECO:0000313" key="2">
    <source>
        <dbReference type="EMBL" id="KAF3564883.1"/>
    </source>
</evidence>